<protein>
    <submittedName>
        <fullName evidence="2">LAGLIDADG homing endonuclease</fullName>
    </submittedName>
</protein>
<accession>A0A915HM22</accession>
<keyword evidence="1" id="KW-1185">Reference proteome</keyword>
<sequence length="116" mass="13308">MIVLAQQCSVKSTGDTSTLSTIRSTFGQCSRVLVKKGFVTPTTILGLKNNRHLFSFNLKFKELKAIIEQAFINEAVFVNWQRKFYQRKEGKLIRPLFIALFEKMEEGSKFKVEVGK</sequence>
<dbReference type="AlphaFoldDB" id="A0A915HM22"/>
<dbReference type="Proteomes" id="UP000887565">
    <property type="component" value="Unplaced"/>
</dbReference>
<reference evidence="2" key="1">
    <citation type="submission" date="2022-11" db="UniProtKB">
        <authorList>
            <consortium name="WormBaseParasite"/>
        </authorList>
    </citation>
    <scope>IDENTIFICATION</scope>
</reference>
<evidence type="ECO:0000313" key="1">
    <source>
        <dbReference type="Proteomes" id="UP000887565"/>
    </source>
</evidence>
<name>A0A915HM22_ROMCU</name>
<organism evidence="1 2">
    <name type="scientific">Romanomermis culicivorax</name>
    <name type="common">Nematode worm</name>
    <dbReference type="NCBI Taxonomy" id="13658"/>
    <lineage>
        <taxon>Eukaryota</taxon>
        <taxon>Metazoa</taxon>
        <taxon>Ecdysozoa</taxon>
        <taxon>Nematoda</taxon>
        <taxon>Enoplea</taxon>
        <taxon>Dorylaimia</taxon>
        <taxon>Mermithida</taxon>
        <taxon>Mermithoidea</taxon>
        <taxon>Mermithidae</taxon>
        <taxon>Romanomermis</taxon>
    </lineage>
</organism>
<dbReference type="WBParaSite" id="nRc.2.0.1.t02581-RA">
    <property type="protein sequence ID" value="nRc.2.0.1.t02581-RA"/>
    <property type="gene ID" value="nRc.2.0.1.g02581"/>
</dbReference>
<evidence type="ECO:0000313" key="2">
    <source>
        <dbReference type="WBParaSite" id="nRc.2.0.1.t02581-RA"/>
    </source>
</evidence>
<proteinExistence type="predicted"/>